<name>A0A5C7IQJ9_9ROSI</name>
<dbReference type="GO" id="GO:0003682">
    <property type="term" value="F:chromatin binding"/>
    <property type="evidence" value="ECO:0007669"/>
    <property type="project" value="TreeGrafter"/>
</dbReference>
<evidence type="ECO:0000313" key="2">
    <source>
        <dbReference type="EMBL" id="TXG71074.1"/>
    </source>
</evidence>
<keyword evidence="3" id="KW-1185">Reference proteome</keyword>
<protein>
    <submittedName>
        <fullName evidence="2">Uncharacterized protein</fullName>
    </submittedName>
</protein>
<dbReference type="GO" id="GO:0007095">
    <property type="term" value="P:mitotic G2 DNA damage checkpoint signaling"/>
    <property type="evidence" value="ECO:0007669"/>
    <property type="project" value="TreeGrafter"/>
</dbReference>
<dbReference type="PANTHER" id="PTHR21556:SF2">
    <property type="entry name" value="TRESLIN"/>
    <property type="match status" value="1"/>
</dbReference>
<reference evidence="3" key="1">
    <citation type="journal article" date="2019" name="Gigascience">
        <title>De novo genome assembly of the endangered Acer yangbiense, a plant species with extremely small populations endemic to Yunnan Province, China.</title>
        <authorList>
            <person name="Yang J."/>
            <person name="Wariss H.M."/>
            <person name="Tao L."/>
            <person name="Zhang R."/>
            <person name="Yun Q."/>
            <person name="Hollingsworth P."/>
            <person name="Dao Z."/>
            <person name="Luo G."/>
            <person name="Guo H."/>
            <person name="Ma Y."/>
            <person name="Sun W."/>
        </authorList>
    </citation>
    <scope>NUCLEOTIDE SEQUENCE [LARGE SCALE GENOMIC DNA]</scope>
    <source>
        <strain evidence="3">cv. Malutang</strain>
    </source>
</reference>
<evidence type="ECO:0000313" key="3">
    <source>
        <dbReference type="Proteomes" id="UP000323000"/>
    </source>
</evidence>
<feature type="region of interest" description="Disordered" evidence="1">
    <location>
        <begin position="343"/>
        <end position="391"/>
    </location>
</feature>
<feature type="region of interest" description="Disordered" evidence="1">
    <location>
        <begin position="261"/>
        <end position="325"/>
    </location>
</feature>
<dbReference type="GO" id="GO:0010212">
    <property type="term" value="P:response to ionizing radiation"/>
    <property type="evidence" value="ECO:0007669"/>
    <property type="project" value="InterPro"/>
</dbReference>
<comment type="caution">
    <text evidence="2">The sequence shown here is derived from an EMBL/GenBank/DDBJ whole genome shotgun (WGS) entry which is preliminary data.</text>
</comment>
<proteinExistence type="predicted"/>
<dbReference type="Proteomes" id="UP000323000">
    <property type="component" value="Chromosome 2"/>
</dbReference>
<accession>A0A5C7IQJ9</accession>
<dbReference type="InterPro" id="IPR026153">
    <property type="entry name" value="Treslin"/>
</dbReference>
<feature type="compositionally biased region" description="Polar residues" evidence="1">
    <location>
        <begin position="382"/>
        <end position="391"/>
    </location>
</feature>
<sequence length="391" mass="44524">MNLVTTYILKPLGADKIFILAQHGEGYWALVSFSNGNGDSCIGILKPFTVFSALLCIVDDESFAHSVLHELGGVDLPPFVMKRDKEIWKSDMIATHDREVKSTKNKRRLRLFQDLTWNDFCKIKKSRSCSLTVADKSETNKEVTKEIEIRVADLTQKSDWPIPSSVSLGEESLALLEFKMMLPLICALELWKKHESGNNSQSETSAKELDDACGTIVAVELTKLLLREPKEYCDTLGNVVDRIYTKMDLLLFADEDESPNHLLNSEESNQSWRDRQHGDVMGENSCINEPNSARGEQENDNESPQGSKREEHARKVMEARQRRERAQRFSSFTRVADLQRVWAPKQPKAMKSNTWKMSNMKDHKRGSYDKVCETPMSRNKRSCPQGSSTNE</sequence>
<feature type="compositionally biased region" description="Basic and acidic residues" evidence="1">
    <location>
        <begin position="359"/>
        <end position="372"/>
    </location>
</feature>
<dbReference type="EMBL" id="VAHF01000002">
    <property type="protein sequence ID" value="TXG71074.1"/>
    <property type="molecule type" value="Genomic_DNA"/>
</dbReference>
<evidence type="ECO:0000256" key="1">
    <source>
        <dbReference type="SAM" id="MobiDB-lite"/>
    </source>
</evidence>
<dbReference type="GO" id="GO:0005634">
    <property type="term" value="C:nucleus"/>
    <property type="evidence" value="ECO:0007669"/>
    <property type="project" value="InterPro"/>
</dbReference>
<dbReference type="GO" id="GO:0033314">
    <property type="term" value="P:mitotic DNA replication checkpoint signaling"/>
    <property type="evidence" value="ECO:0007669"/>
    <property type="project" value="InterPro"/>
</dbReference>
<dbReference type="OrthoDB" id="1913152at2759"/>
<dbReference type="GO" id="GO:0030174">
    <property type="term" value="P:regulation of DNA-templated DNA replication initiation"/>
    <property type="evidence" value="ECO:0007669"/>
    <property type="project" value="TreeGrafter"/>
</dbReference>
<gene>
    <name evidence="2" type="ORF">EZV62_006009</name>
</gene>
<dbReference type="PANTHER" id="PTHR21556">
    <property type="entry name" value="TRESLIN"/>
    <property type="match status" value="1"/>
</dbReference>
<feature type="compositionally biased region" description="Polar residues" evidence="1">
    <location>
        <begin position="261"/>
        <end position="271"/>
    </location>
</feature>
<dbReference type="AlphaFoldDB" id="A0A5C7IQJ9"/>
<feature type="compositionally biased region" description="Basic and acidic residues" evidence="1">
    <location>
        <begin position="307"/>
        <end position="325"/>
    </location>
</feature>
<organism evidence="2 3">
    <name type="scientific">Acer yangbiense</name>
    <dbReference type="NCBI Taxonomy" id="1000413"/>
    <lineage>
        <taxon>Eukaryota</taxon>
        <taxon>Viridiplantae</taxon>
        <taxon>Streptophyta</taxon>
        <taxon>Embryophyta</taxon>
        <taxon>Tracheophyta</taxon>
        <taxon>Spermatophyta</taxon>
        <taxon>Magnoliopsida</taxon>
        <taxon>eudicotyledons</taxon>
        <taxon>Gunneridae</taxon>
        <taxon>Pentapetalae</taxon>
        <taxon>rosids</taxon>
        <taxon>malvids</taxon>
        <taxon>Sapindales</taxon>
        <taxon>Sapindaceae</taxon>
        <taxon>Hippocastanoideae</taxon>
        <taxon>Acereae</taxon>
        <taxon>Acer</taxon>
    </lineage>
</organism>
<dbReference type="GO" id="GO:0006260">
    <property type="term" value="P:DNA replication"/>
    <property type="evidence" value="ECO:0007669"/>
    <property type="project" value="InterPro"/>
</dbReference>